<evidence type="ECO:0000256" key="8">
    <source>
        <dbReference type="SAM" id="MobiDB-lite"/>
    </source>
</evidence>
<evidence type="ECO:0000259" key="9">
    <source>
        <dbReference type="SMART" id="SM00907"/>
    </source>
</evidence>
<feature type="region of interest" description="Disordered" evidence="8">
    <location>
        <begin position="282"/>
        <end position="373"/>
    </location>
</feature>
<feature type="compositionally biased region" description="Acidic residues" evidence="8">
    <location>
        <begin position="336"/>
        <end position="373"/>
    </location>
</feature>
<dbReference type="Pfam" id="PF02351">
    <property type="entry name" value="GDNF"/>
    <property type="match status" value="2"/>
</dbReference>
<keyword evidence="7" id="KW-0325">Glycoprotein</keyword>
<evidence type="ECO:0000256" key="3">
    <source>
        <dbReference type="ARBA" id="ARBA00022475"/>
    </source>
</evidence>
<feature type="compositionally biased region" description="Basic residues" evidence="8">
    <location>
        <begin position="286"/>
        <end position="310"/>
    </location>
</feature>
<dbReference type="GO" id="GO:0007399">
    <property type="term" value="P:nervous system development"/>
    <property type="evidence" value="ECO:0007669"/>
    <property type="project" value="TreeGrafter"/>
</dbReference>
<sequence length="604" mass="67291">MTRFRIKNLKILSCCWLSVWVTLFGGALHLARCSEFPERECCDLTTTSTVGPLPMPPAAMPTDKSLSSATTALESDLAIGRSGSTIKGVVAILNCILARQLCFEDPSCSAILEIIPRVCGPIPVSCSTVTVTKCQAALRTLQAFQFFRPTCLCKEPGMDPDCNHFRDFLFDHPCGFVLKKAEKDPYPIDALPTCNHALSVCQQERKCLKLFEDFKTHCKVRDNKCKMENRDACHDSWTNLRLSPMFGCICPNNHMKKRCDRIFNIVNHNPCVDRIIFFPNGLPKMKQPKPKAKPKPKPRPRPKPKQKHPSHSLNGTTELMSNNIEYHDEPNNEAREDPEDGNQEENETDDDNADANGDADVDGDEEDSDDDDYDDRIRAEIYSNYPHYLHPPSWGINNPLVLASHSPHTLDDDDVVVEVATTNHHKKPPNHSHMDDLERSSVDNVVVVVDAGPHSHSHPHTHTYYTHGEQSGTSTIGSAGPPPTIPSPPNTGTKLHKTALLGDLVAGSDITHRTYTGPSMDERGGQDVEVDLSTEIIKQHFQSTCHTALDTCREDPSCSSSLQPMLMHCELHRCNRNACMTSLQAFYKGPHEDLNLDIAFCLCK</sequence>
<dbReference type="PANTHER" id="PTHR10269:SF12">
    <property type="entry name" value="GLIAL CELL LINE-DERIVED NEUROTROPHIC FAMILY RECEPTOR-LIKE, ISOFORM E"/>
    <property type="match status" value="1"/>
</dbReference>
<comment type="similarity">
    <text evidence="2">Belongs to the GDNFR family.</text>
</comment>
<evidence type="ECO:0000313" key="10">
    <source>
        <dbReference type="Proteomes" id="UP000001819"/>
    </source>
</evidence>
<comment type="subcellular location">
    <subcellularLocation>
        <location evidence="1">Cell membrane</location>
    </subcellularLocation>
</comment>
<dbReference type="GO" id="GO:0007169">
    <property type="term" value="P:cell surface receptor protein tyrosine kinase signaling pathway"/>
    <property type="evidence" value="ECO:0007669"/>
    <property type="project" value="UniProtKB-ARBA"/>
</dbReference>
<dbReference type="PANTHER" id="PTHR10269">
    <property type="entry name" value="GDNF RECEPTOR ALPHA"/>
    <property type="match status" value="1"/>
</dbReference>
<dbReference type="RefSeq" id="XP_033241802.1">
    <property type="nucleotide sequence ID" value="XM_033385911.1"/>
</dbReference>
<accession>A0A6I8WET8</accession>
<reference evidence="10" key="1">
    <citation type="submission" date="2024-06" db="UniProtKB">
        <authorList>
            <consortium name="RefSeq"/>
        </authorList>
    </citation>
    <scope>NUCLEOTIDE SEQUENCE [LARGE SCALE GENOMIC DNA]</scope>
    <source>
        <strain evidence="10">MV2-25</strain>
    </source>
</reference>
<name>A0A6I8WET8_DROPS</name>
<feature type="domain" description="GDNF/GAS1" evidence="9">
    <location>
        <begin position="545"/>
        <end position="604"/>
    </location>
</feature>
<proteinExistence type="inferred from homology"/>
<evidence type="ECO:0000256" key="1">
    <source>
        <dbReference type="ARBA" id="ARBA00004236"/>
    </source>
</evidence>
<protein>
    <submittedName>
        <fullName evidence="11">Uncharacterized protein Gfrl isoform X7</fullName>
    </submittedName>
</protein>
<keyword evidence="4" id="KW-0732">Signal</keyword>
<dbReference type="InterPro" id="IPR037193">
    <property type="entry name" value="GDNF_alpha"/>
</dbReference>
<feature type="compositionally biased region" description="Polar residues" evidence="8">
    <location>
        <begin position="311"/>
        <end position="324"/>
    </location>
</feature>
<evidence type="ECO:0000313" key="11">
    <source>
        <dbReference type="RefSeq" id="XP_033241802.1"/>
    </source>
</evidence>
<reference evidence="11" key="2">
    <citation type="submission" date="2025-08" db="UniProtKB">
        <authorList>
            <consortium name="RefSeq"/>
        </authorList>
    </citation>
    <scope>IDENTIFICATION</scope>
    <source>
        <strain evidence="11">MV-25-SWS-2005</strain>
        <tissue evidence="11">Whole body</tissue>
    </source>
</reference>
<dbReference type="AlphaFoldDB" id="A0A6I8WET8"/>
<organism evidence="10 11">
    <name type="scientific">Drosophila pseudoobscura pseudoobscura</name>
    <name type="common">Fruit fly</name>
    <dbReference type="NCBI Taxonomy" id="46245"/>
    <lineage>
        <taxon>Eukaryota</taxon>
        <taxon>Metazoa</taxon>
        <taxon>Ecdysozoa</taxon>
        <taxon>Arthropoda</taxon>
        <taxon>Hexapoda</taxon>
        <taxon>Insecta</taxon>
        <taxon>Pterygota</taxon>
        <taxon>Neoptera</taxon>
        <taxon>Endopterygota</taxon>
        <taxon>Diptera</taxon>
        <taxon>Brachycera</taxon>
        <taxon>Muscomorpha</taxon>
        <taxon>Ephydroidea</taxon>
        <taxon>Drosophilidae</taxon>
        <taxon>Drosophila</taxon>
        <taxon>Sophophora</taxon>
    </lineage>
</organism>
<feature type="compositionally biased region" description="Basic and acidic residues" evidence="8">
    <location>
        <begin position="325"/>
        <end position="335"/>
    </location>
</feature>
<gene>
    <name evidence="11" type="primary">Gfrl</name>
</gene>
<keyword evidence="10" id="KW-1185">Reference proteome</keyword>
<evidence type="ECO:0000256" key="7">
    <source>
        <dbReference type="ARBA" id="ARBA00023180"/>
    </source>
</evidence>
<evidence type="ECO:0000256" key="2">
    <source>
        <dbReference type="ARBA" id="ARBA00005961"/>
    </source>
</evidence>
<keyword evidence="5" id="KW-0472">Membrane</keyword>
<evidence type="ECO:0000256" key="4">
    <source>
        <dbReference type="ARBA" id="ARBA00022729"/>
    </source>
</evidence>
<evidence type="ECO:0000256" key="5">
    <source>
        <dbReference type="ARBA" id="ARBA00023136"/>
    </source>
</evidence>
<dbReference type="SMART" id="SM00907">
    <property type="entry name" value="GDNF"/>
    <property type="match status" value="3"/>
</dbReference>
<dbReference type="InterPro" id="IPR003438">
    <property type="entry name" value="GDNF_rcpt"/>
</dbReference>
<keyword evidence="6" id="KW-0675">Receptor</keyword>
<evidence type="ECO:0000256" key="6">
    <source>
        <dbReference type="ARBA" id="ARBA00023170"/>
    </source>
</evidence>
<dbReference type="InterPro" id="IPR016017">
    <property type="entry name" value="GDNF/GAS1"/>
</dbReference>
<dbReference type="GO" id="GO:0038023">
    <property type="term" value="F:signaling receptor activity"/>
    <property type="evidence" value="ECO:0007669"/>
    <property type="project" value="InterPro"/>
</dbReference>
<feature type="domain" description="GDNF/GAS1" evidence="9">
    <location>
        <begin position="95"/>
        <end position="174"/>
    </location>
</feature>
<feature type="domain" description="GDNF/GAS1" evidence="9">
    <location>
        <begin position="194"/>
        <end position="271"/>
    </location>
</feature>
<dbReference type="SUPFAM" id="SSF110035">
    <property type="entry name" value="GDNF receptor-like"/>
    <property type="match status" value="3"/>
</dbReference>
<dbReference type="GO" id="GO:0009897">
    <property type="term" value="C:external side of plasma membrane"/>
    <property type="evidence" value="ECO:0007669"/>
    <property type="project" value="TreeGrafter"/>
</dbReference>
<dbReference type="Proteomes" id="UP000001819">
    <property type="component" value="Chromosome 2"/>
</dbReference>
<keyword evidence="3" id="KW-1003">Cell membrane</keyword>
<dbReference type="GO" id="GO:0043235">
    <property type="term" value="C:receptor complex"/>
    <property type="evidence" value="ECO:0007669"/>
    <property type="project" value="TreeGrafter"/>
</dbReference>